<feature type="compositionally biased region" description="Basic and acidic residues" evidence="2">
    <location>
        <begin position="223"/>
        <end position="236"/>
    </location>
</feature>
<dbReference type="PANTHER" id="PTHR12300">
    <property type="entry name" value="HVA22-LIKE PROTEINS"/>
    <property type="match status" value="1"/>
</dbReference>
<dbReference type="EMBL" id="JAEPRB010000153">
    <property type="protein sequence ID" value="KAG2220061.1"/>
    <property type="molecule type" value="Genomic_DNA"/>
</dbReference>
<comment type="caution">
    <text evidence="3">The sequence shown here is derived from an EMBL/GenBank/DDBJ whole genome shotgun (WGS) entry which is preliminary data.</text>
</comment>
<evidence type="ECO:0000256" key="2">
    <source>
        <dbReference type="SAM" id="MobiDB-lite"/>
    </source>
</evidence>
<dbReference type="AlphaFoldDB" id="A0A8H7RZM6"/>
<comment type="similarity">
    <text evidence="1">Belongs to the DP1 family.</text>
</comment>
<keyword evidence="4" id="KW-1185">Reference proteome</keyword>
<dbReference type="OrthoDB" id="434647at2759"/>
<accession>A0A8H7RZM6</accession>
<dbReference type="InterPro" id="IPR004345">
    <property type="entry name" value="TB2_DP1_HVA22"/>
</dbReference>
<organism evidence="3 4">
    <name type="scientific">Circinella minor</name>
    <dbReference type="NCBI Taxonomy" id="1195481"/>
    <lineage>
        <taxon>Eukaryota</taxon>
        <taxon>Fungi</taxon>
        <taxon>Fungi incertae sedis</taxon>
        <taxon>Mucoromycota</taxon>
        <taxon>Mucoromycotina</taxon>
        <taxon>Mucoromycetes</taxon>
        <taxon>Mucorales</taxon>
        <taxon>Lichtheimiaceae</taxon>
        <taxon>Circinella</taxon>
    </lineage>
</organism>
<feature type="compositionally biased region" description="Polar residues" evidence="2">
    <location>
        <begin position="249"/>
        <end position="259"/>
    </location>
</feature>
<evidence type="ECO:0000256" key="1">
    <source>
        <dbReference type="RuleBase" id="RU362006"/>
    </source>
</evidence>
<evidence type="ECO:0000313" key="4">
    <source>
        <dbReference type="Proteomes" id="UP000646827"/>
    </source>
</evidence>
<protein>
    <recommendedName>
        <fullName evidence="1">Protein YOP1</fullName>
    </recommendedName>
</protein>
<reference evidence="3 4" key="1">
    <citation type="submission" date="2020-12" db="EMBL/GenBank/DDBJ databases">
        <title>Metabolic potential, ecology and presence of endohyphal bacteria is reflected in genomic diversity of Mucoromycotina.</title>
        <authorList>
            <person name="Muszewska A."/>
            <person name="Okrasinska A."/>
            <person name="Steczkiewicz K."/>
            <person name="Drgas O."/>
            <person name="Orlowska M."/>
            <person name="Perlinska-Lenart U."/>
            <person name="Aleksandrzak-Piekarczyk T."/>
            <person name="Szatraj K."/>
            <person name="Zielenkiewicz U."/>
            <person name="Pilsyk S."/>
            <person name="Malc E."/>
            <person name="Mieczkowski P."/>
            <person name="Kruszewska J.S."/>
            <person name="Biernat P."/>
            <person name="Pawlowska J."/>
        </authorList>
    </citation>
    <scope>NUCLEOTIDE SEQUENCE [LARGE SCALE GENOMIC DNA]</scope>
    <source>
        <strain evidence="3 4">CBS 142.35</strain>
    </source>
</reference>
<dbReference type="GO" id="GO:0071782">
    <property type="term" value="C:endoplasmic reticulum tubular network"/>
    <property type="evidence" value="ECO:0007669"/>
    <property type="project" value="TreeGrafter"/>
</dbReference>
<feature type="compositionally biased region" description="Polar residues" evidence="2">
    <location>
        <begin position="145"/>
        <end position="162"/>
    </location>
</feature>
<feature type="region of interest" description="Disordered" evidence="2">
    <location>
        <begin position="142"/>
        <end position="163"/>
    </location>
</feature>
<dbReference type="PANTHER" id="PTHR12300:SF117">
    <property type="entry name" value="LP05237P-RELATED"/>
    <property type="match status" value="1"/>
</dbReference>
<sequence length="307" mass="34605">MYFILKLFMLQLYPAYTCFKVIKANDHTQYLPLLMYWVTAMSFIVCEHFADWLLFWIPFYNEVKILIVLWITLPQTKGAIVVYADFIEPILKKHENRIDKAFIEIQEKGKQMASVYGKQLLQIVNKLLADLFNKGREMITDEGNDSSITASSSTTVPTQQKSGPDLDGWGYTIYSSLISRGTQLSASLQASAQNRLNNQLQQQEEAQINNINTASTVSTTTTTKEEEKEKLERSDSYDSLGSFVASKKAPSSTGSNTGTIIIEGKSSQDQQQQQTWGNYLGGWIWSSGATNISTTPNNNNQDSKKDR</sequence>
<feature type="region of interest" description="Disordered" evidence="2">
    <location>
        <begin position="217"/>
        <end position="273"/>
    </location>
</feature>
<feature type="compositionally biased region" description="Polar residues" evidence="2">
    <location>
        <begin position="287"/>
        <end position="301"/>
    </location>
</feature>
<dbReference type="Proteomes" id="UP000646827">
    <property type="component" value="Unassembled WGS sequence"/>
</dbReference>
<dbReference type="GO" id="GO:0016020">
    <property type="term" value="C:membrane"/>
    <property type="evidence" value="ECO:0007669"/>
    <property type="project" value="UniProtKB-SubCell"/>
</dbReference>
<dbReference type="Pfam" id="PF03134">
    <property type="entry name" value="TB2_DP1_HVA22"/>
    <property type="match status" value="1"/>
</dbReference>
<dbReference type="GO" id="GO:0071786">
    <property type="term" value="P:endoplasmic reticulum tubular network organization"/>
    <property type="evidence" value="ECO:0007669"/>
    <property type="project" value="TreeGrafter"/>
</dbReference>
<feature type="region of interest" description="Disordered" evidence="2">
    <location>
        <begin position="287"/>
        <end position="307"/>
    </location>
</feature>
<comment type="subcellular location">
    <subcellularLocation>
        <location evidence="1">Membrane</location>
        <topology evidence="1">Multi-pass membrane protein</topology>
    </subcellularLocation>
</comment>
<proteinExistence type="inferred from homology"/>
<evidence type="ECO:0000313" key="3">
    <source>
        <dbReference type="EMBL" id="KAG2220061.1"/>
    </source>
</evidence>
<gene>
    <name evidence="3" type="ORF">INT45_007305</name>
</gene>
<name>A0A8H7RZM6_9FUNG</name>